<sequence>MIRCKLIEVEQGTDEWHELRRGRITASRMADVLAGKDTKRYTDYRLELVHGLLGFQIDEDRARWFEHGKAMEPLIRNAYAYKFDCEVTADVFCIHKKYDWLGCSPDGLVLPKHDIAIEIKAREKMSTYEDVLAKQRRLGKIASNYRPQV</sequence>
<dbReference type="Gene3D" id="3.90.320.10">
    <property type="match status" value="1"/>
</dbReference>
<name>A0A0F8ZUF2_9ZZZZ</name>
<comment type="caution">
    <text evidence="2">The sequence shown here is derived from an EMBL/GenBank/DDBJ whole genome shotgun (WGS) entry which is preliminary data.</text>
</comment>
<dbReference type="AlphaFoldDB" id="A0A0F8ZUF2"/>
<dbReference type="SUPFAM" id="SSF52980">
    <property type="entry name" value="Restriction endonuclease-like"/>
    <property type="match status" value="1"/>
</dbReference>
<dbReference type="InterPro" id="IPR019080">
    <property type="entry name" value="YqaJ_viral_recombinase"/>
</dbReference>
<feature type="non-terminal residue" evidence="2">
    <location>
        <position position="149"/>
    </location>
</feature>
<gene>
    <name evidence="2" type="ORF">LCGC14_2992600</name>
</gene>
<dbReference type="Pfam" id="PF09588">
    <property type="entry name" value="YqaJ"/>
    <property type="match status" value="1"/>
</dbReference>
<accession>A0A0F8ZUF2</accession>
<evidence type="ECO:0000313" key="2">
    <source>
        <dbReference type="EMBL" id="KKK63606.1"/>
    </source>
</evidence>
<dbReference type="InterPro" id="IPR011604">
    <property type="entry name" value="PDDEXK-like_dom_sf"/>
</dbReference>
<evidence type="ECO:0000259" key="1">
    <source>
        <dbReference type="Pfam" id="PF09588"/>
    </source>
</evidence>
<dbReference type="InterPro" id="IPR051703">
    <property type="entry name" value="NF-kappa-B_Signaling_Reg"/>
</dbReference>
<reference evidence="2" key="1">
    <citation type="journal article" date="2015" name="Nature">
        <title>Complex archaea that bridge the gap between prokaryotes and eukaryotes.</title>
        <authorList>
            <person name="Spang A."/>
            <person name="Saw J.H."/>
            <person name="Jorgensen S.L."/>
            <person name="Zaremba-Niedzwiedzka K."/>
            <person name="Martijn J."/>
            <person name="Lind A.E."/>
            <person name="van Eijk R."/>
            <person name="Schleper C."/>
            <person name="Guy L."/>
            <person name="Ettema T.J."/>
        </authorList>
    </citation>
    <scope>NUCLEOTIDE SEQUENCE</scope>
</reference>
<feature type="domain" description="YqaJ viral recombinase" evidence="1">
    <location>
        <begin position="15"/>
        <end position="149"/>
    </location>
</feature>
<dbReference type="InterPro" id="IPR011335">
    <property type="entry name" value="Restrct_endonuc-II-like"/>
</dbReference>
<protein>
    <recommendedName>
        <fullName evidence="1">YqaJ viral recombinase domain-containing protein</fullName>
    </recommendedName>
</protein>
<organism evidence="2">
    <name type="scientific">marine sediment metagenome</name>
    <dbReference type="NCBI Taxonomy" id="412755"/>
    <lineage>
        <taxon>unclassified sequences</taxon>
        <taxon>metagenomes</taxon>
        <taxon>ecological metagenomes</taxon>
    </lineage>
</organism>
<dbReference type="EMBL" id="LAZR01061425">
    <property type="protein sequence ID" value="KKK63606.1"/>
    <property type="molecule type" value="Genomic_DNA"/>
</dbReference>
<dbReference type="PANTHER" id="PTHR46609:SF6">
    <property type="entry name" value="EXONUCLEASE, PHAGE-TYPE_RECB, C-TERMINAL DOMAIN-CONTAINING PROTEIN-RELATED"/>
    <property type="match status" value="1"/>
</dbReference>
<proteinExistence type="predicted"/>
<dbReference type="PANTHER" id="PTHR46609">
    <property type="entry name" value="EXONUCLEASE, PHAGE-TYPE/RECB, C-TERMINAL DOMAIN-CONTAINING PROTEIN"/>
    <property type="match status" value="1"/>
</dbReference>